<comment type="caution">
    <text evidence="1">The sequence shown here is derived from an EMBL/GenBank/DDBJ whole genome shotgun (WGS) entry which is preliminary data.</text>
</comment>
<evidence type="ECO:0000313" key="2">
    <source>
        <dbReference type="Proteomes" id="UP001301350"/>
    </source>
</evidence>
<sequence>MESELHVLTADADISQLERELLAGVEALQRLYQLAKRLQADADPSAVRDSVAELVQRYRAMRVIGRQLRQREAGGDGERTQRVPLELLQWLDRGENPDGLLLRYMHDAADLERIAERKRRILRALAQTRMPEAAKDGGAGEVTGAPMEST</sequence>
<evidence type="ECO:0000313" key="1">
    <source>
        <dbReference type="EMBL" id="KAK4535888.1"/>
    </source>
</evidence>
<name>A0AAV9IUD7_CYACA</name>
<dbReference type="Proteomes" id="UP001301350">
    <property type="component" value="Unassembled WGS sequence"/>
</dbReference>
<organism evidence="1 2">
    <name type="scientific">Cyanidium caldarium</name>
    <name type="common">Red alga</name>
    <dbReference type="NCBI Taxonomy" id="2771"/>
    <lineage>
        <taxon>Eukaryota</taxon>
        <taxon>Rhodophyta</taxon>
        <taxon>Bangiophyceae</taxon>
        <taxon>Cyanidiales</taxon>
        <taxon>Cyanidiaceae</taxon>
        <taxon>Cyanidium</taxon>
    </lineage>
</organism>
<dbReference type="EMBL" id="JANCYW010000006">
    <property type="protein sequence ID" value="KAK4535888.1"/>
    <property type="molecule type" value="Genomic_DNA"/>
</dbReference>
<evidence type="ECO:0008006" key="3">
    <source>
        <dbReference type="Google" id="ProtNLM"/>
    </source>
</evidence>
<gene>
    <name evidence="1" type="ORF">CDCA_CDCA06G1913</name>
</gene>
<dbReference type="AlphaFoldDB" id="A0AAV9IUD7"/>
<proteinExistence type="predicted"/>
<accession>A0AAV9IUD7</accession>
<protein>
    <recommendedName>
        <fullName evidence="3">Mediator complex subunit 10</fullName>
    </recommendedName>
</protein>
<keyword evidence="2" id="KW-1185">Reference proteome</keyword>
<reference evidence="1 2" key="1">
    <citation type="submission" date="2022-07" db="EMBL/GenBank/DDBJ databases">
        <title>Genome-wide signatures of adaptation to extreme environments.</title>
        <authorList>
            <person name="Cho C.H."/>
            <person name="Yoon H.S."/>
        </authorList>
    </citation>
    <scope>NUCLEOTIDE SEQUENCE [LARGE SCALE GENOMIC DNA]</scope>
    <source>
        <strain evidence="1 2">DBV 063 E5</strain>
    </source>
</reference>